<feature type="domain" description="Restriction endonuclease type II-like" evidence="2">
    <location>
        <begin position="186"/>
        <end position="269"/>
    </location>
</feature>
<dbReference type="InterPro" id="IPR049468">
    <property type="entry name" value="Restrct_endonuc-II-like_dom"/>
</dbReference>
<dbReference type="InterPro" id="IPR025159">
    <property type="entry name" value="AbiEi_N"/>
</dbReference>
<evidence type="ECO:0000313" key="3">
    <source>
        <dbReference type="EMBL" id="WNM27828.1"/>
    </source>
</evidence>
<dbReference type="Pfam" id="PF18741">
    <property type="entry name" value="MTES_1575"/>
    <property type="match status" value="1"/>
</dbReference>
<dbReference type="EMBL" id="CP134880">
    <property type="protein sequence ID" value="WNM27828.1"/>
    <property type="molecule type" value="Genomic_DNA"/>
</dbReference>
<dbReference type="Gene3D" id="3.40.960.10">
    <property type="entry name" value="VSR Endonuclease"/>
    <property type="match status" value="1"/>
</dbReference>
<protein>
    <submittedName>
        <fullName evidence="3">Type IV toxin-antitoxin system AbiEi family antitoxin domain-containing protein</fullName>
    </submittedName>
</protein>
<gene>
    <name evidence="3" type="ORF">RN607_02140</name>
</gene>
<evidence type="ECO:0000259" key="2">
    <source>
        <dbReference type="Pfam" id="PF18741"/>
    </source>
</evidence>
<dbReference type="Pfam" id="PF13338">
    <property type="entry name" value="AbiEi_4"/>
    <property type="match status" value="1"/>
</dbReference>
<accession>A0AA96FCY0</accession>
<organism evidence="3">
    <name type="scientific">Demequina capsici</name>
    <dbReference type="NCBI Taxonomy" id="3075620"/>
    <lineage>
        <taxon>Bacteria</taxon>
        <taxon>Bacillati</taxon>
        <taxon>Actinomycetota</taxon>
        <taxon>Actinomycetes</taxon>
        <taxon>Micrococcales</taxon>
        <taxon>Demequinaceae</taxon>
        <taxon>Demequina</taxon>
    </lineage>
</organism>
<dbReference type="RefSeq" id="WP_313544013.1">
    <property type="nucleotide sequence ID" value="NZ_CP134880.1"/>
</dbReference>
<proteinExistence type="predicted"/>
<dbReference type="KEGG" id="dcp:RN607_02140"/>
<evidence type="ECO:0000259" key="1">
    <source>
        <dbReference type="Pfam" id="PF13338"/>
    </source>
</evidence>
<sequence length="303" mass="33441">MDPQEAVRARGGVARWSDLEGCGVSRDMLRTALRSGDLIRPHRGCYALPGTDRAAILATVFRGVGTCVTWCAARGLPLLRVPGEVHLAVPQNRALGNPRRRPVGEVVLHRHLPREGVSVLENLDIAALCTSPLEQVVLLDAALNRGLLDPGGLPFLRHGTEARRRWVVSSVDARAQSLLESIARVELREAGLTVIPQAEIAGVGAVDLLVEGHVVVETDGYEFHRRRDQFARDRDRDRQLALDGYATLRYASGDVLRDPGRIVEDVVAVLWRRGWFSPTVRTNLDRAARVSGPRWWSLPASRH</sequence>
<feature type="domain" description="AbiEi antitoxin N-terminal" evidence="1">
    <location>
        <begin position="5"/>
        <end position="49"/>
    </location>
</feature>
<dbReference type="Proteomes" id="UP001303408">
    <property type="component" value="Chromosome"/>
</dbReference>
<name>A0AA96FCY0_9MICO</name>
<dbReference type="AlphaFoldDB" id="A0AA96FCY0"/>
<reference evidence="3" key="1">
    <citation type="submission" date="2023-09" db="EMBL/GenBank/DDBJ databases">
        <title>Demequina sp. a novel bacteria isolated from Capsicum annuum.</title>
        <authorList>
            <person name="Humaira Z."/>
            <person name="Lee J."/>
            <person name="Cho D."/>
        </authorList>
    </citation>
    <scope>NUCLEOTIDE SEQUENCE</scope>
    <source>
        <strain evidence="3">PMTSA13</strain>
    </source>
</reference>